<dbReference type="AlphaFoldDB" id="A0AAW6C9I1"/>
<reference evidence="1" key="1">
    <citation type="submission" date="2023-01" db="EMBL/GenBank/DDBJ databases">
        <title>Human gut microbiome strain richness.</title>
        <authorList>
            <person name="Chen-Liaw A."/>
        </authorList>
    </citation>
    <scope>NUCLEOTIDE SEQUENCE</scope>
    <source>
        <strain evidence="1">2225st1_A6_2225SCRN_200828</strain>
    </source>
</reference>
<name>A0AAW6C9I1_FLAPL</name>
<accession>A0AAW6C9I1</accession>
<gene>
    <name evidence="1" type="ORF">PND83_20890</name>
</gene>
<sequence>MSEKITRTCPICGQRYTEPPALSRRDNKTDICPTCGMMEALAAIPRREGPAERTRRAVYATGNKWAIENFKATHD</sequence>
<organism evidence="1 2">
    <name type="scientific">Flavonifractor plautii</name>
    <name type="common">Fusobacterium plautii</name>
    <dbReference type="NCBI Taxonomy" id="292800"/>
    <lineage>
        <taxon>Bacteria</taxon>
        <taxon>Bacillati</taxon>
        <taxon>Bacillota</taxon>
        <taxon>Clostridia</taxon>
        <taxon>Eubacteriales</taxon>
        <taxon>Oscillospiraceae</taxon>
        <taxon>Flavonifractor</taxon>
    </lineage>
</organism>
<protein>
    <submittedName>
        <fullName evidence="1">Uncharacterized protein</fullName>
    </submittedName>
</protein>
<evidence type="ECO:0000313" key="1">
    <source>
        <dbReference type="EMBL" id="MDB7908445.1"/>
    </source>
</evidence>
<dbReference type="Proteomes" id="UP001211006">
    <property type="component" value="Unassembled WGS sequence"/>
</dbReference>
<dbReference type="EMBL" id="JAQLWO010000033">
    <property type="protein sequence ID" value="MDB7908445.1"/>
    <property type="molecule type" value="Genomic_DNA"/>
</dbReference>
<dbReference type="RefSeq" id="WP_271908703.1">
    <property type="nucleotide sequence ID" value="NZ_JAQLWN010000029.1"/>
</dbReference>
<comment type="caution">
    <text evidence="1">The sequence shown here is derived from an EMBL/GenBank/DDBJ whole genome shotgun (WGS) entry which is preliminary data.</text>
</comment>
<proteinExistence type="predicted"/>
<evidence type="ECO:0000313" key="2">
    <source>
        <dbReference type="Proteomes" id="UP001211006"/>
    </source>
</evidence>